<dbReference type="EMBL" id="PECL01000008">
    <property type="protein sequence ID" value="TEA03956.1"/>
    <property type="molecule type" value="Genomic_DNA"/>
</dbReference>
<evidence type="ECO:0000256" key="4">
    <source>
        <dbReference type="PROSITE-ProRule" id="PRU00335"/>
    </source>
</evidence>
<dbReference type="AlphaFoldDB" id="A0A4R8SU10"/>
<evidence type="ECO:0000256" key="1">
    <source>
        <dbReference type="ARBA" id="ARBA00023015"/>
    </source>
</evidence>
<protein>
    <submittedName>
        <fullName evidence="6">DNA-binding transcriptional repressor AcrR</fullName>
    </submittedName>
</protein>
<dbReference type="InterPro" id="IPR009057">
    <property type="entry name" value="Homeodomain-like_sf"/>
</dbReference>
<evidence type="ECO:0000256" key="2">
    <source>
        <dbReference type="ARBA" id="ARBA00023125"/>
    </source>
</evidence>
<feature type="DNA-binding region" description="H-T-H motif" evidence="4">
    <location>
        <begin position="40"/>
        <end position="59"/>
    </location>
</feature>
<dbReference type="SUPFAM" id="SSF46689">
    <property type="entry name" value="Homeodomain-like"/>
    <property type="match status" value="1"/>
</dbReference>
<evidence type="ECO:0000313" key="7">
    <source>
        <dbReference type="Proteomes" id="UP000294604"/>
    </source>
</evidence>
<dbReference type="PROSITE" id="PS50977">
    <property type="entry name" value="HTH_TETR_2"/>
    <property type="match status" value="1"/>
</dbReference>
<keyword evidence="1" id="KW-0805">Transcription regulation</keyword>
<dbReference type="GO" id="GO:0000976">
    <property type="term" value="F:transcription cis-regulatory region binding"/>
    <property type="evidence" value="ECO:0007669"/>
    <property type="project" value="TreeGrafter"/>
</dbReference>
<dbReference type="Pfam" id="PF00440">
    <property type="entry name" value="TetR_N"/>
    <property type="match status" value="1"/>
</dbReference>
<feature type="domain" description="HTH tetR-type" evidence="5">
    <location>
        <begin position="17"/>
        <end position="77"/>
    </location>
</feature>
<dbReference type="GO" id="GO:0003700">
    <property type="term" value="F:DNA-binding transcription factor activity"/>
    <property type="evidence" value="ECO:0007669"/>
    <property type="project" value="TreeGrafter"/>
</dbReference>
<dbReference type="Gene3D" id="1.10.357.10">
    <property type="entry name" value="Tetracycline Repressor, domain 2"/>
    <property type="match status" value="1"/>
</dbReference>
<dbReference type="PANTHER" id="PTHR30055">
    <property type="entry name" value="HTH-TYPE TRANSCRIPTIONAL REGULATOR RUTR"/>
    <property type="match status" value="1"/>
</dbReference>
<dbReference type="InterPro" id="IPR001647">
    <property type="entry name" value="HTH_TetR"/>
</dbReference>
<evidence type="ECO:0000259" key="5">
    <source>
        <dbReference type="PROSITE" id="PS50977"/>
    </source>
</evidence>
<dbReference type="Proteomes" id="UP000294604">
    <property type="component" value="Unassembled WGS sequence"/>
</dbReference>
<evidence type="ECO:0000313" key="6">
    <source>
        <dbReference type="EMBL" id="TEA03956.1"/>
    </source>
</evidence>
<evidence type="ECO:0000256" key="3">
    <source>
        <dbReference type="ARBA" id="ARBA00023163"/>
    </source>
</evidence>
<comment type="caution">
    <text evidence="6">The sequence shown here is derived from an EMBL/GenBank/DDBJ whole genome shotgun (WGS) entry which is preliminary data.</text>
</comment>
<accession>A0A4R8SU10</accession>
<keyword evidence="3" id="KW-0804">Transcription</keyword>
<sequence length="200" mass="22078">MRYDEAMANPRAADEDLTAKARIRNTALDLYAQYGEERISLRAVASEAGVTLGLVQHHFKTKAGLREAVDQLVIDYYVEALRSVDAEKDPRKLAAARDAAVTGMLTANPPIVNYVRRAVLEPSEEQLSMLDALVQLTRDEVATLRKEGMAPTDRAESTQVVSVMVRQMGALLLQPLIDAAWDRLEHGNAPKPTLSIRVLD</sequence>
<dbReference type="STRING" id="404941.GCA_002013645_04823"/>
<name>A0A4R8SU10_9MYCO</name>
<keyword evidence="2 4" id="KW-0238">DNA-binding</keyword>
<organism evidence="6 7">
    <name type="scientific">Mycobacteroides salmoniphilum</name>
    <dbReference type="NCBI Taxonomy" id="404941"/>
    <lineage>
        <taxon>Bacteria</taxon>
        <taxon>Bacillati</taxon>
        <taxon>Actinomycetota</taxon>
        <taxon>Actinomycetes</taxon>
        <taxon>Mycobacteriales</taxon>
        <taxon>Mycobacteriaceae</taxon>
        <taxon>Mycobacteroides</taxon>
    </lineage>
</organism>
<reference evidence="6 7" key="1">
    <citation type="journal article" date="2019" name="Sci. Rep.">
        <title>Extended insight into the Mycobacterium chelonae-abscessus complex through whole genome sequencing of Mycobacterium salmoniphilum outbreak and Mycobacterium salmoniphilum-like strains.</title>
        <authorList>
            <person name="Behra P.R.K."/>
            <person name="Das S."/>
            <person name="Pettersson B.M.F."/>
            <person name="Shirreff L."/>
            <person name="DuCote T."/>
            <person name="Jacobsson K.G."/>
            <person name="Ennis D.G."/>
            <person name="Kirsebom L.A."/>
        </authorList>
    </citation>
    <scope>NUCLEOTIDE SEQUENCE [LARGE SCALE GENOMIC DNA]</scope>
    <source>
        <strain evidence="6 7">CCUG 60884</strain>
    </source>
</reference>
<dbReference type="InterPro" id="IPR050109">
    <property type="entry name" value="HTH-type_TetR-like_transc_reg"/>
</dbReference>
<proteinExistence type="predicted"/>
<gene>
    <name evidence="6" type="ORF">CCUG60884_02818</name>
</gene>
<dbReference type="PANTHER" id="PTHR30055:SF234">
    <property type="entry name" value="HTH-TYPE TRANSCRIPTIONAL REGULATOR BETI"/>
    <property type="match status" value="1"/>
</dbReference>